<dbReference type="GO" id="GO:0020037">
    <property type="term" value="F:heme binding"/>
    <property type="evidence" value="ECO:0007669"/>
    <property type="project" value="InterPro"/>
</dbReference>
<gene>
    <name evidence="14" type="primary">Cyp4c1_7</name>
    <name evidence="14" type="ORF">G6Z75_0011183</name>
</gene>
<dbReference type="PANTHER" id="PTHR24291:SF189">
    <property type="entry name" value="CYTOCHROME P450 4C3-RELATED"/>
    <property type="match status" value="1"/>
</dbReference>
<keyword evidence="15" id="KW-1185">Reference proteome</keyword>
<evidence type="ECO:0000256" key="12">
    <source>
        <dbReference type="ARBA" id="ARBA00023033"/>
    </source>
</evidence>
<sequence length="276" mass="32939">TFIYTFAETATSTSLQNLSTLQQQYRKAVHQMTELVVYNNCFYFLHFFRPWLHFDWIFSLTSKDRKQTKILKILHRFTEHLIITERRLYHKRTNGQYLKEFDNLSAQRDDNETIGTQRKRFSMLDLLIAESHKDLMTDIDIREEINAFVFAVSVAVSFILAQLAEHKNIQVFISLNINQKYDPDRFLPKKNPKTLIRICHSYAGPRNYISDCDIYKIFQRFDMLEMKTMIVSVIHNFYLEPIDYLKDVQLQTDITFCPTQQLRIRFISIHKINASN</sequence>
<dbReference type="InterPro" id="IPR036396">
    <property type="entry name" value="Cyt_P450_sf"/>
</dbReference>
<evidence type="ECO:0000313" key="15">
    <source>
        <dbReference type="Proteomes" id="UP000667349"/>
    </source>
</evidence>
<reference evidence="14" key="1">
    <citation type="submission" date="2020-02" db="EMBL/GenBank/DDBJ databases">
        <title>Relaxed selection underlies rapid genomic changes in the transitions from sociality to social parasitism in ants.</title>
        <authorList>
            <person name="Bi X."/>
        </authorList>
    </citation>
    <scope>NUCLEOTIDE SEQUENCE</scope>
    <source>
        <strain evidence="14">BGI-DK2013a</strain>
        <tissue evidence="14">Whole body</tissue>
    </source>
</reference>
<feature type="non-terminal residue" evidence="14">
    <location>
        <position position="1"/>
    </location>
</feature>
<keyword evidence="11" id="KW-0408">Iron</keyword>
<dbReference type="Pfam" id="PF00067">
    <property type="entry name" value="p450"/>
    <property type="match status" value="1"/>
</dbReference>
<dbReference type="Gene3D" id="1.10.630.10">
    <property type="entry name" value="Cytochrome P450"/>
    <property type="match status" value="2"/>
</dbReference>
<evidence type="ECO:0000256" key="4">
    <source>
        <dbReference type="ARBA" id="ARBA00004406"/>
    </source>
</evidence>
<keyword evidence="12" id="KW-0503">Monooxygenase</keyword>
<dbReference type="InterPro" id="IPR001128">
    <property type="entry name" value="Cyt_P450"/>
</dbReference>
<keyword evidence="6" id="KW-0349">Heme</keyword>
<evidence type="ECO:0000256" key="7">
    <source>
        <dbReference type="ARBA" id="ARBA00022723"/>
    </source>
</evidence>
<evidence type="ECO:0000256" key="3">
    <source>
        <dbReference type="ARBA" id="ARBA00004174"/>
    </source>
</evidence>
<dbReference type="SUPFAM" id="SSF48264">
    <property type="entry name" value="Cytochrome P450"/>
    <property type="match status" value="1"/>
</dbReference>
<comment type="caution">
    <text evidence="14">The sequence shown here is derived from an EMBL/GenBank/DDBJ whole genome shotgun (WGS) entry which is preliminary data.</text>
</comment>
<name>A0A836EBY9_9HYME</name>
<organism evidence="14 15">
    <name type="scientific">Acromyrmex insinuator</name>
    <dbReference type="NCBI Taxonomy" id="230686"/>
    <lineage>
        <taxon>Eukaryota</taxon>
        <taxon>Metazoa</taxon>
        <taxon>Ecdysozoa</taxon>
        <taxon>Arthropoda</taxon>
        <taxon>Hexapoda</taxon>
        <taxon>Insecta</taxon>
        <taxon>Pterygota</taxon>
        <taxon>Neoptera</taxon>
        <taxon>Endopterygota</taxon>
        <taxon>Hymenoptera</taxon>
        <taxon>Apocrita</taxon>
        <taxon>Aculeata</taxon>
        <taxon>Formicoidea</taxon>
        <taxon>Formicidae</taxon>
        <taxon>Myrmicinae</taxon>
        <taxon>Acromyrmex</taxon>
    </lineage>
</organism>
<dbReference type="Proteomes" id="UP000667349">
    <property type="component" value="Unassembled WGS sequence"/>
</dbReference>
<keyword evidence="8" id="KW-0256">Endoplasmic reticulum</keyword>
<evidence type="ECO:0000256" key="1">
    <source>
        <dbReference type="ARBA" id="ARBA00001971"/>
    </source>
</evidence>
<dbReference type="EMBL" id="JAANHZ010000646">
    <property type="protein sequence ID" value="KAG5308698.1"/>
    <property type="molecule type" value="Genomic_DNA"/>
</dbReference>
<evidence type="ECO:0000256" key="11">
    <source>
        <dbReference type="ARBA" id="ARBA00023004"/>
    </source>
</evidence>
<protein>
    <submittedName>
        <fullName evidence="14">CP4C1 protein</fullName>
    </submittedName>
</protein>
<evidence type="ECO:0000256" key="13">
    <source>
        <dbReference type="ARBA" id="ARBA00023136"/>
    </source>
</evidence>
<comment type="subcellular location">
    <subcellularLocation>
        <location evidence="4">Endoplasmic reticulum membrane</location>
        <topology evidence="4">Peripheral membrane protein</topology>
    </subcellularLocation>
    <subcellularLocation>
        <location evidence="3">Microsome membrane</location>
        <topology evidence="3">Peripheral membrane protein</topology>
    </subcellularLocation>
</comment>
<dbReference type="InterPro" id="IPR050196">
    <property type="entry name" value="Cytochrome_P450_Monoox"/>
</dbReference>
<evidence type="ECO:0000256" key="8">
    <source>
        <dbReference type="ARBA" id="ARBA00022824"/>
    </source>
</evidence>
<evidence type="ECO:0000256" key="5">
    <source>
        <dbReference type="ARBA" id="ARBA00010617"/>
    </source>
</evidence>
<keyword evidence="7" id="KW-0479">Metal-binding</keyword>
<evidence type="ECO:0000256" key="2">
    <source>
        <dbReference type="ARBA" id="ARBA00003690"/>
    </source>
</evidence>
<dbReference type="GO" id="GO:0005789">
    <property type="term" value="C:endoplasmic reticulum membrane"/>
    <property type="evidence" value="ECO:0007669"/>
    <property type="project" value="UniProtKB-SubCell"/>
</dbReference>
<comment type="similarity">
    <text evidence="5">Belongs to the cytochrome P450 family.</text>
</comment>
<keyword evidence="9" id="KW-0492">Microsome</keyword>
<proteinExistence type="inferred from homology"/>
<keyword evidence="13" id="KW-0472">Membrane</keyword>
<feature type="non-terminal residue" evidence="14">
    <location>
        <position position="276"/>
    </location>
</feature>
<dbReference type="PANTHER" id="PTHR24291">
    <property type="entry name" value="CYTOCHROME P450 FAMILY 4"/>
    <property type="match status" value="1"/>
</dbReference>
<accession>A0A836EBY9</accession>
<evidence type="ECO:0000313" key="14">
    <source>
        <dbReference type="EMBL" id="KAG5308698.1"/>
    </source>
</evidence>
<comment type="cofactor">
    <cofactor evidence="1">
        <name>heme</name>
        <dbReference type="ChEBI" id="CHEBI:30413"/>
    </cofactor>
</comment>
<evidence type="ECO:0000256" key="6">
    <source>
        <dbReference type="ARBA" id="ARBA00022617"/>
    </source>
</evidence>
<comment type="function">
    <text evidence="2">May be involved in the metabolism of insect hormones and in the breakdown of synthetic insecticides.</text>
</comment>
<dbReference type="GO" id="GO:0005506">
    <property type="term" value="F:iron ion binding"/>
    <property type="evidence" value="ECO:0007669"/>
    <property type="project" value="InterPro"/>
</dbReference>
<dbReference type="GO" id="GO:0004497">
    <property type="term" value="F:monooxygenase activity"/>
    <property type="evidence" value="ECO:0007669"/>
    <property type="project" value="UniProtKB-KW"/>
</dbReference>
<evidence type="ECO:0000256" key="10">
    <source>
        <dbReference type="ARBA" id="ARBA00023002"/>
    </source>
</evidence>
<evidence type="ECO:0000256" key="9">
    <source>
        <dbReference type="ARBA" id="ARBA00022848"/>
    </source>
</evidence>
<dbReference type="GO" id="GO:0016705">
    <property type="term" value="F:oxidoreductase activity, acting on paired donors, with incorporation or reduction of molecular oxygen"/>
    <property type="evidence" value="ECO:0007669"/>
    <property type="project" value="InterPro"/>
</dbReference>
<keyword evidence="10" id="KW-0560">Oxidoreductase</keyword>
<dbReference type="AlphaFoldDB" id="A0A836EBY9"/>